<evidence type="ECO:0000256" key="2">
    <source>
        <dbReference type="SAM" id="Phobius"/>
    </source>
</evidence>
<dbReference type="EMBL" id="KN847520">
    <property type="protein sequence ID" value="KIV97100.1"/>
    <property type="molecule type" value="Genomic_DNA"/>
</dbReference>
<feature type="compositionally biased region" description="Polar residues" evidence="1">
    <location>
        <begin position="64"/>
        <end position="80"/>
    </location>
</feature>
<organism evidence="3 4">
    <name type="scientific">Exophiala mesophila</name>
    <name type="common">Black yeast-like fungus</name>
    <dbReference type="NCBI Taxonomy" id="212818"/>
    <lineage>
        <taxon>Eukaryota</taxon>
        <taxon>Fungi</taxon>
        <taxon>Dikarya</taxon>
        <taxon>Ascomycota</taxon>
        <taxon>Pezizomycotina</taxon>
        <taxon>Eurotiomycetes</taxon>
        <taxon>Chaetothyriomycetidae</taxon>
        <taxon>Chaetothyriales</taxon>
        <taxon>Herpotrichiellaceae</taxon>
        <taxon>Exophiala</taxon>
    </lineage>
</organism>
<dbReference type="RefSeq" id="XP_016228674.1">
    <property type="nucleotide sequence ID" value="XM_016365025.1"/>
</dbReference>
<keyword evidence="2" id="KW-0472">Membrane</keyword>
<evidence type="ECO:0000256" key="1">
    <source>
        <dbReference type="SAM" id="MobiDB-lite"/>
    </source>
</evidence>
<feature type="transmembrane region" description="Helical" evidence="2">
    <location>
        <begin position="242"/>
        <end position="271"/>
    </location>
</feature>
<feature type="region of interest" description="Disordered" evidence="1">
    <location>
        <begin position="33"/>
        <end position="84"/>
    </location>
</feature>
<accession>A0A0D1X5Q0</accession>
<dbReference type="VEuPathDB" id="FungiDB:PV10_00891"/>
<feature type="transmembrane region" description="Helical" evidence="2">
    <location>
        <begin position="173"/>
        <end position="195"/>
    </location>
</feature>
<feature type="region of interest" description="Disordered" evidence="1">
    <location>
        <begin position="92"/>
        <end position="111"/>
    </location>
</feature>
<keyword evidence="2" id="KW-0812">Transmembrane</keyword>
<evidence type="ECO:0000313" key="4">
    <source>
        <dbReference type="Proteomes" id="UP000054302"/>
    </source>
</evidence>
<name>A0A0D1X5Q0_EXOME</name>
<dbReference type="GeneID" id="27318736"/>
<dbReference type="OrthoDB" id="5420214at2759"/>
<keyword evidence="2" id="KW-1133">Transmembrane helix</keyword>
<dbReference type="STRING" id="212818.A0A0D1X5Q0"/>
<reference evidence="3 4" key="1">
    <citation type="submission" date="2015-01" db="EMBL/GenBank/DDBJ databases">
        <title>The Genome Sequence of Exophiala mesophila CBS40295.</title>
        <authorList>
            <consortium name="The Broad Institute Genomics Platform"/>
            <person name="Cuomo C."/>
            <person name="de Hoog S."/>
            <person name="Gorbushina A."/>
            <person name="Stielow B."/>
            <person name="Teixiera M."/>
            <person name="Abouelleil A."/>
            <person name="Chapman S.B."/>
            <person name="Priest M."/>
            <person name="Young S.K."/>
            <person name="Wortman J."/>
            <person name="Nusbaum C."/>
            <person name="Birren B."/>
        </authorList>
    </citation>
    <scope>NUCLEOTIDE SEQUENCE [LARGE SCALE GENOMIC DNA]</scope>
    <source>
        <strain evidence="3 4">CBS 40295</strain>
    </source>
</reference>
<protein>
    <submittedName>
        <fullName evidence="3">Uncharacterized protein</fullName>
    </submittedName>
</protein>
<proteinExistence type="predicted"/>
<dbReference type="AlphaFoldDB" id="A0A0D1X5Q0"/>
<dbReference type="Proteomes" id="UP000054302">
    <property type="component" value="Unassembled WGS sequence"/>
</dbReference>
<gene>
    <name evidence="3" type="ORF">PV10_00891</name>
</gene>
<evidence type="ECO:0000313" key="3">
    <source>
        <dbReference type="EMBL" id="KIV97100.1"/>
    </source>
</evidence>
<dbReference type="HOGENOM" id="CLU_049336_0_0_1"/>
<keyword evidence="4" id="KW-1185">Reference proteome</keyword>
<sequence>MSSSSKPPPMAHSDAYYESRFIPSSSQIAYQYPPIVPLQQPSPAHVNPTLHPRPYTSTHRTDPNRPQGSVSSGESGSTAGSDFKPYLHKQTYHQSPQLERGQPVLGGRDHTQPYYAPHIDTRIPPSNHGPSEMIEDQSAVYRYIQQHQAEEEEYKEDDHALWILMWMSFLDPFYCLFSAIFTLFSVLVIIVMLPFRLCQKDASSSTTLIRLVGPIFRNHLQMIYAQSLEYSHTFEFSPSCLVFIQVISPILSMGNAIAAWVVAVFWIFAIIMGNPDGTEKRDDGRATVLMLRDWWEKCLLYAIRK</sequence>